<proteinExistence type="predicted"/>
<dbReference type="eggNOG" id="COG1541">
    <property type="taxonomic scope" value="Bacteria"/>
</dbReference>
<dbReference type="Gene3D" id="3.40.50.12780">
    <property type="entry name" value="N-terminal domain of ligase-like"/>
    <property type="match status" value="1"/>
</dbReference>
<dbReference type="HOGENOM" id="CLU_035301_5_2_5"/>
<dbReference type="STRING" id="652103.Rpdx1_4315"/>
<dbReference type="EMBL" id="CP002418">
    <property type="protein sequence ID" value="ADU45867.1"/>
    <property type="molecule type" value="Genomic_DNA"/>
</dbReference>
<accession>E6VMZ9</accession>
<dbReference type="BioCyc" id="RPAL652103:RPDX1_RS21310-MONOMER"/>
<dbReference type="PANTHER" id="PTHR36932">
    <property type="entry name" value="CAPSULAR POLYSACCHARIDE BIOSYNTHESIS PROTEIN"/>
    <property type="match status" value="1"/>
</dbReference>
<organism evidence="1 2">
    <name type="scientific">Rhodopseudomonas palustris (strain DX-1)</name>
    <dbReference type="NCBI Taxonomy" id="652103"/>
    <lineage>
        <taxon>Bacteria</taxon>
        <taxon>Pseudomonadati</taxon>
        <taxon>Pseudomonadota</taxon>
        <taxon>Alphaproteobacteria</taxon>
        <taxon>Hyphomicrobiales</taxon>
        <taxon>Nitrobacteraceae</taxon>
        <taxon>Rhodopseudomonas</taxon>
    </lineage>
</organism>
<dbReference type="KEGG" id="rpx:Rpdx1_4315"/>
<reference evidence="1" key="1">
    <citation type="submission" date="2010-12" db="EMBL/GenBank/DDBJ databases">
        <title>Complete sequence of Rhodopseudomonas palustris DX-1.</title>
        <authorList>
            <consortium name="US DOE Joint Genome Institute"/>
            <person name="Lucas S."/>
            <person name="Copeland A."/>
            <person name="Lapidus A."/>
            <person name="Cheng J.-F."/>
            <person name="Goodwin L."/>
            <person name="Pitluck S."/>
            <person name="Misra M."/>
            <person name="Chertkov O."/>
            <person name="Detter J.C."/>
            <person name="Han C."/>
            <person name="Tapia R."/>
            <person name="Land M."/>
            <person name="Hauser L."/>
            <person name="Kyrpides N."/>
            <person name="Ivanova N."/>
            <person name="Ovchinnikova G."/>
            <person name="Logan B."/>
            <person name="Oda Y."/>
            <person name="Harwood C."/>
            <person name="Woyke T."/>
        </authorList>
    </citation>
    <scope>NUCLEOTIDE SEQUENCE [LARGE SCALE GENOMIC DNA]</scope>
    <source>
        <strain evidence="1">DX-1</strain>
    </source>
</reference>
<dbReference type="PANTHER" id="PTHR36932:SF1">
    <property type="entry name" value="CAPSULAR POLYSACCHARIDE BIOSYNTHESIS PROTEIN"/>
    <property type="match status" value="1"/>
</dbReference>
<evidence type="ECO:0000313" key="1">
    <source>
        <dbReference type="EMBL" id="ADU45867.1"/>
    </source>
</evidence>
<dbReference type="InterPro" id="IPR053158">
    <property type="entry name" value="CapK_Type1_Caps_Biosynth"/>
</dbReference>
<sequence length="466" mass="52875">MFGRKTRNGVEMLRLVVNGMKGLAAGLVAYPIAERLEGRDIRSKRRLFAAEMALPFAQRRTHSWAEAVDMVRFAAANVPYYRDLFSNIRFDPENLLRDPKYWMDLPHLTKDIIRSEGERLLRSDHAGFKKFDAKTGGSTGPSAHIYYDQDGADWTSAVVRYARARIGNHHMRSELHFASRFPDAIPWKAKLREDFKCFAMNRYNIFFSTFEPDELEAIWQKIRSIRPHLVHGHPSTIYQLALHVEARHGGGKAFSIFESSGELLEKKQRETIARALRCQVIDRYGLAEAGVVAYQTDPDRSALDVFDPLCWPEVTPVEGGAELEDVPGASRGELMITTLKNRLMPLIRYRTGDLAVLSETADGFFVHELMGRVHDVIQIAGRQLPTHYVQDVLDRVGGIKEFQIVMRDGKPVFRIVPEDGADVEGIRGRLSGWWGDATGIEFIAPSELKLQGWRGKFRHFVPEAAV</sequence>
<dbReference type="SUPFAM" id="SSF56801">
    <property type="entry name" value="Acetyl-CoA synthetase-like"/>
    <property type="match status" value="1"/>
</dbReference>
<name>E6VMZ9_RHOPX</name>
<protein>
    <recommendedName>
        <fullName evidence="3">CoF synthetase</fullName>
    </recommendedName>
</protein>
<dbReference type="AlphaFoldDB" id="E6VMZ9"/>
<dbReference type="Proteomes" id="UP000001402">
    <property type="component" value="Chromosome"/>
</dbReference>
<evidence type="ECO:0008006" key="3">
    <source>
        <dbReference type="Google" id="ProtNLM"/>
    </source>
</evidence>
<dbReference type="InterPro" id="IPR042099">
    <property type="entry name" value="ANL_N_sf"/>
</dbReference>
<evidence type="ECO:0000313" key="2">
    <source>
        <dbReference type="Proteomes" id="UP000001402"/>
    </source>
</evidence>
<gene>
    <name evidence="1" type="ordered locus">Rpdx1_4315</name>
</gene>